<name>A0A0A6P6F2_9GAMM</name>
<evidence type="ECO:0000313" key="2">
    <source>
        <dbReference type="Proteomes" id="UP000030428"/>
    </source>
</evidence>
<dbReference type="AlphaFoldDB" id="A0A0A6P6F2"/>
<keyword evidence="2" id="KW-1185">Reference proteome</keyword>
<reference evidence="1 2" key="1">
    <citation type="journal article" date="2016" name="Front. Microbiol.">
        <title>Single-Cell (Meta-)Genomics of a Dimorphic Candidatus Thiomargarita nelsonii Reveals Genomic Plasticity.</title>
        <authorList>
            <person name="Flood B.E."/>
            <person name="Fliss P."/>
            <person name="Jones D.S."/>
            <person name="Dick G.J."/>
            <person name="Jain S."/>
            <person name="Kaster A.K."/>
            <person name="Winkel M."/>
            <person name="Mussmann M."/>
            <person name="Bailey J."/>
        </authorList>
    </citation>
    <scope>NUCLEOTIDE SEQUENCE [LARGE SCALE GENOMIC DNA]</scope>
    <source>
        <strain evidence="1">Hydrate Ridge</strain>
    </source>
</reference>
<evidence type="ECO:0000313" key="1">
    <source>
        <dbReference type="EMBL" id="KHD06388.2"/>
    </source>
</evidence>
<proteinExistence type="predicted"/>
<organism evidence="1 2">
    <name type="scientific">Candidatus Thiomargarita nelsonii</name>
    <dbReference type="NCBI Taxonomy" id="1003181"/>
    <lineage>
        <taxon>Bacteria</taxon>
        <taxon>Pseudomonadati</taxon>
        <taxon>Pseudomonadota</taxon>
        <taxon>Gammaproteobacteria</taxon>
        <taxon>Thiotrichales</taxon>
        <taxon>Thiotrichaceae</taxon>
        <taxon>Thiomargarita</taxon>
    </lineage>
</organism>
<dbReference type="Proteomes" id="UP000030428">
    <property type="component" value="Unassembled WGS sequence"/>
</dbReference>
<protein>
    <submittedName>
        <fullName evidence="1">Uncharacterized protein</fullName>
    </submittedName>
</protein>
<accession>A0A0A6P6F2</accession>
<sequence>MDIVIIKKCSGNPIKNLPDGLENLVQYNLLTYKSLREPLNVWAIEELIGHYVNYRKQISPSLDNLLPDSDFKLFALSTSYPHKLGHSIKIKKIKDGVYDLRIRRMLRF</sequence>
<comment type="caution">
    <text evidence="1">The sequence shown here is derived from an EMBL/GenBank/DDBJ whole genome shotgun (WGS) entry which is preliminary data.</text>
</comment>
<gene>
    <name evidence="1" type="ORF">PN36_04405</name>
</gene>
<dbReference type="EMBL" id="JSZA02000012">
    <property type="protein sequence ID" value="KHD06388.2"/>
    <property type="molecule type" value="Genomic_DNA"/>
</dbReference>